<evidence type="ECO:0000256" key="1">
    <source>
        <dbReference type="ARBA" id="ARBA00010209"/>
    </source>
</evidence>
<dbReference type="GO" id="GO:0016765">
    <property type="term" value="F:transferase activity, transferring alkyl or aryl (other than methyl) groups"/>
    <property type="evidence" value="ECO:0007669"/>
    <property type="project" value="InterPro"/>
</dbReference>
<sequence>MSCDLVDVARALFKVYTLDPLVSMDRVADLWTLGGRLDGVPEVFLFAYFELHPSDPYPRPQMYFNLSTLRDGAVVDAVSAFFKKLGWMDRARRYKEDVSSYYPSCNLDESFDRLGVLSFSNTADQGPYMTTYYRRVADLL</sequence>
<protein>
    <submittedName>
        <fullName evidence="3">Cyclo-L-Trp-L-Trp prenyltransferase</fullName>
    </submittedName>
</protein>
<gene>
    <name evidence="3" type="ORF">ATEIFO6365_0006032000</name>
</gene>
<dbReference type="InterPro" id="IPR017795">
    <property type="entry name" value="ABBA_NscD-like"/>
</dbReference>
<dbReference type="VEuPathDB" id="FungiDB:ATEG_03092"/>
<dbReference type="OrthoDB" id="5392033at2759"/>
<organism evidence="3 4">
    <name type="scientific">Aspergillus terreus</name>
    <dbReference type="NCBI Taxonomy" id="33178"/>
    <lineage>
        <taxon>Eukaryota</taxon>
        <taxon>Fungi</taxon>
        <taxon>Dikarya</taxon>
        <taxon>Ascomycota</taxon>
        <taxon>Pezizomycotina</taxon>
        <taxon>Eurotiomycetes</taxon>
        <taxon>Eurotiomycetidae</taxon>
        <taxon>Eurotiales</taxon>
        <taxon>Aspergillaceae</taxon>
        <taxon>Aspergillus</taxon>
        <taxon>Aspergillus subgen. Circumdati</taxon>
    </lineage>
</organism>
<evidence type="ECO:0000313" key="4">
    <source>
        <dbReference type="Proteomes" id="UP000452235"/>
    </source>
</evidence>
<comment type="similarity">
    <text evidence="1">Belongs to the tryptophan dimethylallyltransferase family.</text>
</comment>
<dbReference type="EMBL" id="BLJY01000006">
    <property type="protein sequence ID" value="GFF16983.1"/>
    <property type="molecule type" value="Genomic_DNA"/>
</dbReference>
<keyword evidence="4" id="KW-1185">Reference proteome</keyword>
<accession>A0A5M3YWK1</accession>
<dbReference type="GO" id="GO:0009820">
    <property type="term" value="P:alkaloid metabolic process"/>
    <property type="evidence" value="ECO:0007669"/>
    <property type="project" value="InterPro"/>
</dbReference>
<reference evidence="3 4" key="1">
    <citation type="submission" date="2020-01" db="EMBL/GenBank/DDBJ databases">
        <title>Aspergillus terreus IFO 6365 whole genome shotgun sequence.</title>
        <authorList>
            <person name="Kanamasa S."/>
            <person name="Takahashi H."/>
        </authorList>
    </citation>
    <scope>NUCLEOTIDE SEQUENCE [LARGE SCALE GENOMIC DNA]</scope>
    <source>
        <strain evidence="3 4">IFO 6365</strain>
    </source>
</reference>
<name>A0A5M3YWK1_ASPTE</name>
<evidence type="ECO:0000313" key="3">
    <source>
        <dbReference type="EMBL" id="GFF16983.1"/>
    </source>
</evidence>
<dbReference type="Pfam" id="PF11991">
    <property type="entry name" value="Trp_DMAT"/>
    <property type="match status" value="2"/>
</dbReference>
<comment type="caution">
    <text evidence="3">The sequence shown here is derived from an EMBL/GenBank/DDBJ whole genome shotgun (WGS) entry which is preliminary data.</text>
</comment>
<dbReference type="PANTHER" id="PTHR40627:SF3">
    <property type="entry name" value="PRENYLTRANSFERASE ASQH2-RELATED"/>
    <property type="match status" value="1"/>
</dbReference>
<dbReference type="AlphaFoldDB" id="A0A5M3YWK1"/>
<dbReference type="PANTHER" id="PTHR40627">
    <property type="entry name" value="INDOLE PRENYLTRANSFERASE TDIB-RELATED"/>
    <property type="match status" value="1"/>
</dbReference>
<proteinExistence type="inferred from homology"/>
<keyword evidence="2 3" id="KW-0808">Transferase</keyword>
<evidence type="ECO:0000256" key="2">
    <source>
        <dbReference type="ARBA" id="ARBA00022679"/>
    </source>
</evidence>
<dbReference type="Proteomes" id="UP000452235">
    <property type="component" value="Unassembled WGS sequence"/>
</dbReference>